<comment type="caution">
    <text evidence="1">The sequence shown here is derived from an EMBL/GenBank/DDBJ whole genome shotgun (WGS) entry which is preliminary data.</text>
</comment>
<gene>
    <name evidence="1" type="primary">MET2_1</name>
    <name evidence="1" type="ORF">LPJ66_002702</name>
</gene>
<keyword evidence="1" id="KW-0012">Acyltransferase</keyword>
<evidence type="ECO:0000313" key="1">
    <source>
        <dbReference type="EMBL" id="KAJ1898508.1"/>
    </source>
</evidence>
<protein>
    <submittedName>
        <fullName evidence="1">Homoserine O- acetyltransferase</fullName>
        <ecNumber evidence="1">2.3.1.31</ecNumber>
    </submittedName>
</protein>
<name>A0ACC1IPR8_9FUNG</name>
<accession>A0ACC1IPR8</accession>
<reference evidence="1" key="1">
    <citation type="submission" date="2022-07" db="EMBL/GenBank/DDBJ databases">
        <title>Phylogenomic reconstructions and comparative analyses of Kickxellomycotina fungi.</title>
        <authorList>
            <person name="Reynolds N.K."/>
            <person name="Stajich J.E."/>
            <person name="Barry K."/>
            <person name="Grigoriev I.V."/>
            <person name="Crous P."/>
            <person name="Smith M.E."/>
        </authorList>
    </citation>
    <scope>NUCLEOTIDE SEQUENCE</scope>
    <source>
        <strain evidence="1">Benny 63K</strain>
    </source>
</reference>
<evidence type="ECO:0000313" key="2">
    <source>
        <dbReference type="Proteomes" id="UP001150581"/>
    </source>
</evidence>
<keyword evidence="1" id="KW-0808">Transferase</keyword>
<dbReference type="Proteomes" id="UP001150581">
    <property type="component" value="Unassembled WGS sequence"/>
</dbReference>
<proteinExistence type="predicted"/>
<dbReference type="EMBL" id="JANBPG010000233">
    <property type="protein sequence ID" value="KAJ1898508.1"/>
    <property type="molecule type" value="Genomic_DNA"/>
</dbReference>
<organism evidence="1 2">
    <name type="scientific">Kickxella alabastrina</name>
    <dbReference type="NCBI Taxonomy" id="61397"/>
    <lineage>
        <taxon>Eukaryota</taxon>
        <taxon>Fungi</taxon>
        <taxon>Fungi incertae sedis</taxon>
        <taxon>Zoopagomycota</taxon>
        <taxon>Kickxellomycotina</taxon>
        <taxon>Kickxellomycetes</taxon>
        <taxon>Kickxellales</taxon>
        <taxon>Kickxellaceae</taxon>
        <taxon>Kickxella</taxon>
    </lineage>
</organism>
<dbReference type="EC" id="2.3.1.31" evidence="1"/>
<sequence>MVGFNVSSDTWSSNPFTTLVQDQKVMVIPSFTLESGDVLRDVPVAYKTWGNLNAQRSNCMVICHALTGSSDVADWWGPLLGSGRAFDTSQFFVVCCNVLGSPYGTASPLTINPDTGTPYGPDFPLTSIRDDVRLHRQVLDILGVEQVAICIGGSLGGMQCLEWGMFGAEYVRVIVPIATCGKHSAWGISWGEAQRQAIYSDPNYCDGHYTAEKKPEHGLSAARMSALLTYRSRDSFESRFGRKMMTSGRVKVYNSKNLDGGEVNGNDAENSETSDIEQQQQQGQTSSGSSDRASSPKCGNDDRSSSSIFSAQSYLRYQGEKFTKRFDANCYIAITRKMDMHDLGFGRESYISALKQVQQPALVVGIESDGLFTINEQYELAEHIPKAQMATIDSLDGHDGFLLEFSQLNRLIRSFVRDQLPKYASTEDADVNAPSEFVPQKSSVFGEAEVDVMQW</sequence>
<keyword evidence="2" id="KW-1185">Reference proteome</keyword>